<evidence type="ECO:0000256" key="8">
    <source>
        <dbReference type="ARBA" id="ARBA00022827"/>
    </source>
</evidence>
<keyword evidence="7 12" id="KW-0819">tRNA processing</keyword>
<accession>A0A517E0F8</accession>
<dbReference type="SUPFAM" id="SSF51905">
    <property type="entry name" value="FAD/NAD(P)-binding domain"/>
    <property type="match status" value="1"/>
</dbReference>
<sequence length="625" mass="68551">MFQAGKYDVIVIGAGHAGCEAALAAARLGCRTLITTLNLDNIAMMPCNPAVGGPAKGHLVREIDALGGQMGINTDKTCIQVRMLNTGKGPAVHALRAQADKQLYQLTMKHTLEMQPGLAVKQALIEQILVENGQVAGVVTELGELYAAACVVIATGTYLRGRVIIGDINYPGGPAGQRPAVKLSETLRALGITLMRFKTGTPARVDGRTVDTGKMAIQPGDEITHNFSFMSDITTRQQTPCWLTYTNAETHAIIRANMHRSPLYMGLIEGTGPRYCPSIEDKVVRFADKLSHQVFVEPEGTGTTEMYVQGMSTSLPVDVQMAFLRTIPGLEKAEVMRVGYAIEYDCIDPTELKPTLETKKIRGLFSSGQANGTSGYEEAAAQGLIAGINAARLAQAKPPFILSRADAYIGVLIDDLVTKGTSEPYRIMTSRAEYRLILRQDNADLRLTEKGRDLGLVSDERYERFTVKRDAIQNTLALLKSRQITPVAEIQSKLAALGTAELRTGITLYDLLRRTEITYEAMRTQFDLPDIPALVREQIEIAVKYEGYIQKQIEQVERSAKLETKHLPEEIDYNQMSGLALEARQKLNKIRPLSVGQAARISGVSPADISILMVYLEQRRSRQGE</sequence>
<comment type="subcellular location">
    <subcellularLocation>
        <location evidence="12">Cytoplasm</location>
    </subcellularLocation>
</comment>
<dbReference type="NCBIfam" id="TIGR00136">
    <property type="entry name" value="mnmG_gidA"/>
    <property type="match status" value="1"/>
</dbReference>
<dbReference type="InterPro" id="IPR004416">
    <property type="entry name" value="MnmG"/>
</dbReference>
<dbReference type="FunFam" id="3.50.50.60:FF:000002">
    <property type="entry name" value="tRNA uridine 5-carboxymethylaminomethyl modification enzyme MnmG"/>
    <property type="match status" value="1"/>
</dbReference>
<comment type="caution">
    <text evidence="12">Lacks conserved residue(s) required for the propagation of feature annotation.</text>
</comment>
<dbReference type="PRINTS" id="PR00411">
    <property type="entry name" value="PNDRDTASEI"/>
</dbReference>
<evidence type="ECO:0000256" key="2">
    <source>
        <dbReference type="ARBA" id="ARBA00003717"/>
    </source>
</evidence>
<dbReference type="RefSeq" id="WP_144352402.1">
    <property type="nucleotide sequence ID" value="NZ_CP036259.1"/>
</dbReference>
<evidence type="ECO:0000256" key="12">
    <source>
        <dbReference type="HAMAP-Rule" id="MF_00129"/>
    </source>
</evidence>
<dbReference type="KEGG" id="sted:SPTER_45590"/>
<dbReference type="Pfam" id="PF21680">
    <property type="entry name" value="GIDA_C_1st"/>
    <property type="match status" value="1"/>
</dbReference>
<evidence type="ECO:0000256" key="9">
    <source>
        <dbReference type="ARBA" id="ARBA00023027"/>
    </source>
</evidence>
<evidence type="ECO:0000256" key="6">
    <source>
        <dbReference type="ARBA" id="ARBA00022630"/>
    </source>
</evidence>
<evidence type="ECO:0000256" key="3">
    <source>
        <dbReference type="ARBA" id="ARBA00007653"/>
    </source>
</evidence>
<dbReference type="AlphaFoldDB" id="A0A517E0F8"/>
<dbReference type="Pfam" id="PF13932">
    <property type="entry name" value="SAM_GIDA_C"/>
    <property type="match status" value="1"/>
</dbReference>
<dbReference type="EMBL" id="CP036259">
    <property type="protein sequence ID" value="QDR83087.1"/>
    <property type="molecule type" value="Genomic_DNA"/>
</dbReference>
<dbReference type="GO" id="GO:0005829">
    <property type="term" value="C:cytosol"/>
    <property type="evidence" value="ECO:0007669"/>
    <property type="project" value="TreeGrafter"/>
</dbReference>
<dbReference type="Proteomes" id="UP000320776">
    <property type="component" value="Chromosome"/>
</dbReference>
<dbReference type="Pfam" id="PF01134">
    <property type="entry name" value="GIDA"/>
    <property type="match status" value="1"/>
</dbReference>
<feature type="binding site" evidence="12">
    <location>
        <begin position="272"/>
        <end position="286"/>
    </location>
    <ligand>
        <name>NAD(+)</name>
        <dbReference type="ChEBI" id="CHEBI:57540"/>
    </ligand>
</feature>
<dbReference type="GO" id="GO:0030488">
    <property type="term" value="P:tRNA methylation"/>
    <property type="evidence" value="ECO:0007669"/>
    <property type="project" value="TreeGrafter"/>
</dbReference>
<dbReference type="PANTHER" id="PTHR11806:SF0">
    <property type="entry name" value="PROTEIN MTO1 HOMOLOG, MITOCHONDRIAL"/>
    <property type="match status" value="1"/>
</dbReference>
<comment type="function">
    <text evidence="2 12">NAD-binding protein involved in the addition of a carboxymethylaminomethyl (cmnm) group at the wobble position (U34) of certain tRNAs, forming tRNA-cmnm(5)s(2)U34.</text>
</comment>
<gene>
    <name evidence="14" type="primary">mnmG_2</name>
    <name evidence="12" type="synonym">gidA</name>
    <name evidence="12" type="synonym">mnmG</name>
    <name evidence="14" type="ORF">SPTER_45590</name>
</gene>
<dbReference type="InterPro" id="IPR044920">
    <property type="entry name" value="MnmG_C_subdom_sf"/>
</dbReference>
<dbReference type="InterPro" id="IPR002218">
    <property type="entry name" value="MnmG-rel"/>
</dbReference>
<evidence type="ECO:0000256" key="4">
    <source>
        <dbReference type="ARBA" id="ARBA00020461"/>
    </source>
</evidence>
<dbReference type="InterPro" id="IPR049312">
    <property type="entry name" value="GIDA_C_N"/>
</dbReference>
<keyword evidence="15" id="KW-1185">Reference proteome</keyword>
<evidence type="ECO:0000256" key="1">
    <source>
        <dbReference type="ARBA" id="ARBA00001974"/>
    </source>
</evidence>
<comment type="cofactor">
    <cofactor evidence="1 12">
        <name>FAD</name>
        <dbReference type="ChEBI" id="CHEBI:57692"/>
    </cofactor>
</comment>
<dbReference type="Gene3D" id="3.50.50.60">
    <property type="entry name" value="FAD/NAD(P)-binding domain"/>
    <property type="match status" value="2"/>
</dbReference>
<protein>
    <recommendedName>
        <fullName evidence="4 12">tRNA uridine 5-carboxymethylaminomethyl modification enzyme MnmG</fullName>
    </recommendedName>
    <alternativeName>
        <fullName evidence="11 12">Glucose-inhibited division protein A</fullName>
    </alternativeName>
</protein>
<dbReference type="PRINTS" id="PR00368">
    <property type="entry name" value="FADPNR"/>
</dbReference>
<evidence type="ECO:0000313" key="15">
    <source>
        <dbReference type="Proteomes" id="UP000320776"/>
    </source>
</evidence>
<dbReference type="InterPro" id="IPR026904">
    <property type="entry name" value="MnmG_C"/>
</dbReference>
<keyword evidence="6 12" id="KW-0285">Flavoprotein</keyword>
<dbReference type="Gene3D" id="1.10.10.1800">
    <property type="entry name" value="tRNA uridine 5-carboxymethylaminomethyl modification enzyme MnmG/GidA"/>
    <property type="match status" value="1"/>
</dbReference>
<dbReference type="SMART" id="SM01228">
    <property type="entry name" value="GIDA_assoc_3"/>
    <property type="match status" value="1"/>
</dbReference>
<evidence type="ECO:0000313" key="14">
    <source>
        <dbReference type="EMBL" id="QDR83087.1"/>
    </source>
</evidence>
<keyword evidence="9 12" id="KW-0520">NAD</keyword>
<dbReference type="PROSITE" id="PS01280">
    <property type="entry name" value="GIDA_1"/>
    <property type="match status" value="1"/>
</dbReference>
<feature type="binding site" evidence="12">
    <location>
        <begin position="13"/>
        <end position="18"/>
    </location>
    <ligand>
        <name>FAD</name>
        <dbReference type="ChEBI" id="CHEBI:57692"/>
    </ligand>
</feature>
<feature type="domain" description="tRNA uridine 5-carboxymethylaminomethyl modification enzyme C-terminal subdomain" evidence="13">
    <location>
        <begin position="543"/>
        <end position="614"/>
    </location>
</feature>
<dbReference type="InterPro" id="IPR047001">
    <property type="entry name" value="MnmG_C_subdom"/>
</dbReference>
<evidence type="ECO:0000259" key="13">
    <source>
        <dbReference type="SMART" id="SM01228"/>
    </source>
</evidence>
<dbReference type="PANTHER" id="PTHR11806">
    <property type="entry name" value="GLUCOSE INHIBITED DIVISION PROTEIN A"/>
    <property type="match status" value="1"/>
</dbReference>
<dbReference type="InterPro" id="IPR020595">
    <property type="entry name" value="MnmG-rel_CS"/>
</dbReference>
<name>A0A517E0F8_9FIRM</name>
<comment type="similarity">
    <text evidence="3 12">Belongs to the MnmG family.</text>
</comment>
<dbReference type="FunFam" id="1.10.10.1800:FF:000001">
    <property type="entry name" value="tRNA uridine 5-carboxymethylaminomethyl modification enzyme MnmG"/>
    <property type="match status" value="1"/>
</dbReference>
<organism evidence="14 15">
    <name type="scientific">Sporomusa termitida</name>
    <dbReference type="NCBI Taxonomy" id="2377"/>
    <lineage>
        <taxon>Bacteria</taxon>
        <taxon>Bacillati</taxon>
        <taxon>Bacillota</taxon>
        <taxon>Negativicutes</taxon>
        <taxon>Selenomonadales</taxon>
        <taxon>Sporomusaceae</taxon>
        <taxon>Sporomusa</taxon>
    </lineage>
</organism>
<evidence type="ECO:0000256" key="7">
    <source>
        <dbReference type="ARBA" id="ARBA00022694"/>
    </source>
</evidence>
<dbReference type="Gene3D" id="1.10.150.570">
    <property type="entry name" value="GidA associated domain, C-terminal subdomain"/>
    <property type="match status" value="1"/>
</dbReference>
<reference evidence="14 15" key="1">
    <citation type="submission" date="2019-02" db="EMBL/GenBank/DDBJ databases">
        <title>Closed genome of Sporomusa termitida DSM 4440.</title>
        <authorList>
            <person name="Poehlein A."/>
            <person name="Daniel R."/>
        </authorList>
    </citation>
    <scope>NUCLEOTIDE SEQUENCE [LARGE SCALE GENOMIC DNA]</scope>
    <source>
        <strain evidence="14 15">DSM 4440</strain>
    </source>
</reference>
<comment type="subunit">
    <text evidence="10 12">Homodimer. Heterotetramer of two MnmE and two MnmG subunits.</text>
</comment>
<evidence type="ECO:0000256" key="5">
    <source>
        <dbReference type="ARBA" id="ARBA00022490"/>
    </source>
</evidence>
<dbReference type="InterPro" id="IPR036188">
    <property type="entry name" value="FAD/NAD-bd_sf"/>
</dbReference>
<proteinExistence type="inferred from homology"/>
<keyword evidence="5 12" id="KW-0963">Cytoplasm</keyword>
<keyword evidence="8 12" id="KW-0274">FAD</keyword>
<dbReference type="GO" id="GO:0002098">
    <property type="term" value="P:tRNA wobble uridine modification"/>
    <property type="evidence" value="ECO:0007669"/>
    <property type="project" value="InterPro"/>
</dbReference>
<evidence type="ECO:0000256" key="10">
    <source>
        <dbReference type="ARBA" id="ARBA00025948"/>
    </source>
</evidence>
<dbReference type="OrthoDB" id="9815560at2"/>
<dbReference type="InterPro" id="IPR040131">
    <property type="entry name" value="MnmG_N"/>
</dbReference>
<dbReference type="HAMAP" id="MF_00129">
    <property type="entry name" value="MnmG_GidA"/>
    <property type="match status" value="1"/>
</dbReference>
<dbReference type="FunFam" id="1.10.150.570:FF:000001">
    <property type="entry name" value="tRNA uridine 5-carboxymethylaminomethyl modification enzyme MnmG"/>
    <property type="match status" value="1"/>
</dbReference>
<evidence type="ECO:0000256" key="11">
    <source>
        <dbReference type="ARBA" id="ARBA00031800"/>
    </source>
</evidence>
<dbReference type="GO" id="GO:0050660">
    <property type="term" value="F:flavin adenine dinucleotide binding"/>
    <property type="evidence" value="ECO:0007669"/>
    <property type="project" value="UniProtKB-UniRule"/>
</dbReference>